<dbReference type="InParanoid" id="A3LPY7"/>
<dbReference type="FunFam" id="1.20.1280.290:FF:000009">
    <property type="entry name" value="PQ loop repeat family protein"/>
    <property type="match status" value="1"/>
</dbReference>
<dbReference type="EMBL" id="CP000496">
    <property type="protein sequence ID" value="ABN64580.2"/>
    <property type="molecule type" value="Genomic_DNA"/>
</dbReference>
<dbReference type="PANTHER" id="PTHR16201:SF34">
    <property type="entry name" value="LYSOSOMAL AMINO ACID TRANSPORTER 1"/>
    <property type="match status" value="1"/>
</dbReference>
<dbReference type="Gene3D" id="1.20.1280.290">
    <property type="match status" value="2"/>
</dbReference>
<protein>
    <submittedName>
        <fullName evidence="9">Uncharacterized protein</fullName>
    </submittedName>
</protein>
<reference evidence="9 10" key="1">
    <citation type="journal article" date="2007" name="Nat. Biotechnol.">
        <title>Genome sequence of the lignocellulose-bioconverting and xylose-fermenting yeast Pichia stipitis.</title>
        <authorList>
            <person name="Jeffries T.W."/>
            <person name="Grigoriev I.V."/>
            <person name="Grimwood J."/>
            <person name="Laplaza J.M."/>
            <person name="Aerts A."/>
            <person name="Salamov A."/>
            <person name="Schmutz J."/>
            <person name="Lindquist E."/>
            <person name="Dehal P."/>
            <person name="Shapiro H."/>
            <person name="Jin Y.S."/>
            <person name="Passoth V."/>
            <person name="Richardson P.M."/>
        </authorList>
    </citation>
    <scope>NUCLEOTIDE SEQUENCE [LARGE SCALE GENOMIC DNA]</scope>
    <source>
        <strain evidence="10">ATCC 58785 / CBS 6054 / NBRC 10063 / NRRL Y-11545</strain>
    </source>
</reference>
<dbReference type="OrthoDB" id="8048523at2759"/>
<evidence type="ECO:0000256" key="4">
    <source>
        <dbReference type="ARBA" id="ARBA00023136"/>
    </source>
</evidence>
<evidence type="ECO:0000313" key="10">
    <source>
        <dbReference type="Proteomes" id="UP000002258"/>
    </source>
</evidence>
<dbReference type="FunFam" id="1.20.1280.290:FF:000038">
    <property type="entry name" value="PQ loop repeat containing 2"/>
    <property type="match status" value="1"/>
</dbReference>
<dbReference type="AlphaFoldDB" id="A3LPY7"/>
<evidence type="ECO:0000256" key="8">
    <source>
        <dbReference type="SAM" id="Phobius"/>
    </source>
</evidence>
<dbReference type="GO" id="GO:0000329">
    <property type="term" value="C:fungal-type vacuole membrane"/>
    <property type="evidence" value="ECO:0007669"/>
    <property type="project" value="EnsemblFungi"/>
</dbReference>
<accession>A3LPY7</accession>
<feature type="transmembrane region" description="Helical" evidence="8">
    <location>
        <begin position="200"/>
        <end position="220"/>
    </location>
</feature>
<dbReference type="KEGG" id="pic:PICST_35195"/>
<sequence length="331" mass="36661">MVACSDISYLSGMFSTLSCTSWIFAQLPQIIENYKNKSAEGISPTFLLLWFMGDFLSFTSCLLNDVVLQFQIYLSIFFLCNDITLCFQYYYYNSVYPRKHGLMYQPIATEAATFADAEGNAVDMHSSSNSVHIRHTRNSESKCPTPASNTSSTSSSYNSINDNKTSVLKVAAISTILNAGSSAAMPIFAKVSTDDDTDGYSGKETLALVLAWGCTLVYISSRCPQLYKNYLRKSVDGISPILFGAALLGNLTYTLSILTSCEFVFGDSKSEFIMKELPYILGSSGTIVFDVAYFYQKYLYRSTGKNTQVMTLENWSSIDMHNDSSENSALV</sequence>
<feature type="compositionally biased region" description="Low complexity" evidence="7">
    <location>
        <begin position="148"/>
        <end position="157"/>
    </location>
</feature>
<dbReference type="InterPro" id="IPR006603">
    <property type="entry name" value="PQ-loop_rpt"/>
</dbReference>
<dbReference type="FunCoup" id="A3LPY7">
    <property type="interactions" value="7"/>
</dbReference>
<evidence type="ECO:0000256" key="1">
    <source>
        <dbReference type="ARBA" id="ARBA00004141"/>
    </source>
</evidence>
<keyword evidence="2 8" id="KW-0812">Transmembrane</keyword>
<feature type="transmembrane region" description="Helical" evidence="8">
    <location>
        <begin position="46"/>
        <end position="66"/>
    </location>
</feature>
<comment type="catalytic activity">
    <reaction evidence="6">
        <text>L-histidine(out) + L-arginine(in) = L-histidine(in) + L-arginine(out)</text>
        <dbReference type="Rhea" id="RHEA:71063"/>
        <dbReference type="ChEBI" id="CHEBI:32682"/>
        <dbReference type="ChEBI" id="CHEBI:57595"/>
    </reaction>
</comment>
<proteinExistence type="inferred from homology"/>
<name>A3LPY7_PICST</name>
<organism evidence="9 10">
    <name type="scientific">Scheffersomyces stipitis (strain ATCC 58785 / CBS 6054 / NBRC 10063 / NRRL Y-11545)</name>
    <name type="common">Yeast</name>
    <name type="synonym">Pichia stipitis</name>
    <dbReference type="NCBI Taxonomy" id="322104"/>
    <lineage>
        <taxon>Eukaryota</taxon>
        <taxon>Fungi</taxon>
        <taxon>Dikarya</taxon>
        <taxon>Ascomycota</taxon>
        <taxon>Saccharomycotina</taxon>
        <taxon>Pichiomycetes</taxon>
        <taxon>Debaryomycetaceae</taxon>
        <taxon>Scheffersomyces</taxon>
    </lineage>
</organism>
<dbReference type="OMA" id="NDRLEWI"/>
<dbReference type="GO" id="GO:0061459">
    <property type="term" value="F:L-arginine transmembrane transporter activity"/>
    <property type="evidence" value="ECO:0007669"/>
    <property type="project" value="EnsemblFungi"/>
</dbReference>
<dbReference type="SMART" id="SM00679">
    <property type="entry name" value="CTNS"/>
    <property type="match status" value="2"/>
</dbReference>
<dbReference type="InterPro" id="IPR051415">
    <property type="entry name" value="LAAT-1"/>
</dbReference>
<gene>
    <name evidence="9" type="ORF">PICST_35195</name>
</gene>
<evidence type="ECO:0000256" key="3">
    <source>
        <dbReference type="ARBA" id="ARBA00022989"/>
    </source>
</evidence>
<feature type="transmembrane region" description="Helical" evidence="8">
    <location>
        <begin position="241"/>
        <end position="265"/>
    </location>
</feature>
<dbReference type="Pfam" id="PF04193">
    <property type="entry name" value="PQ-loop"/>
    <property type="match status" value="2"/>
</dbReference>
<evidence type="ECO:0000256" key="2">
    <source>
        <dbReference type="ARBA" id="ARBA00022692"/>
    </source>
</evidence>
<feature type="region of interest" description="Disordered" evidence="7">
    <location>
        <begin position="135"/>
        <end position="157"/>
    </location>
</feature>
<feature type="transmembrane region" description="Helical" evidence="8">
    <location>
        <begin position="6"/>
        <end position="25"/>
    </location>
</feature>
<feature type="transmembrane region" description="Helical" evidence="8">
    <location>
        <begin position="277"/>
        <end position="295"/>
    </location>
</feature>
<dbReference type="PANTHER" id="PTHR16201">
    <property type="entry name" value="SEVEN TRANSMEMBRANE PROTEIN 1-RELATED"/>
    <property type="match status" value="1"/>
</dbReference>
<dbReference type="Proteomes" id="UP000002258">
    <property type="component" value="Chromosome 2"/>
</dbReference>
<evidence type="ECO:0000256" key="5">
    <source>
        <dbReference type="ARBA" id="ARBA00038039"/>
    </source>
</evidence>
<keyword evidence="4 8" id="KW-0472">Membrane</keyword>
<dbReference type="HOGENOM" id="CLU_019699_3_1_1"/>
<evidence type="ECO:0000256" key="6">
    <source>
        <dbReference type="ARBA" id="ARBA00050768"/>
    </source>
</evidence>
<comment type="similarity">
    <text evidence="5">Belongs to the laat-1 family.</text>
</comment>
<dbReference type="GO" id="GO:0034490">
    <property type="term" value="P:basic amino acid transmembrane import into vacuole"/>
    <property type="evidence" value="ECO:0007669"/>
    <property type="project" value="EnsemblFungi"/>
</dbReference>
<dbReference type="GeneID" id="4837171"/>
<dbReference type="RefSeq" id="XP_001382609.2">
    <property type="nucleotide sequence ID" value="XM_001382572.1"/>
</dbReference>
<comment type="subcellular location">
    <subcellularLocation>
        <location evidence="1">Membrane</location>
        <topology evidence="1">Multi-pass membrane protein</topology>
    </subcellularLocation>
</comment>
<dbReference type="GO" id="GO:0034488">
    <property type="term" value="P:basic amino acid transmembrane export from vacuole"/>
    <property type="evidence" value="ECO:0007669"/>
    <property type="project" value="EnsemblFungi"/>
</dbReference>
<keyword evidence="3 8" id="KW-1133">Transmembrane helix</keyword>
<evidence type="ECO:0000256" key="7">
    <source>
        <dbReference type="SAM" id="MobiDB-lite"/>
    </source>
</evidence>
<feature type="transmembrane region" description="Helical" evidence="8">
    <location>
        <begin position="72"/>
        <end position="92"/>
    </location>
</feature>
<keyword evidence="10" id="KW-1185">Reference proteome</keyword>
<evidence type="ECO:0000313" key="9">
    <source>
        <dbReference type="EMBL" id="ABN64580.2"/>
    </source>
</evidence>
<dbReference type="eggNOG" id="KOG2913">
    <property type="taxonomic scope" value="Eukaryota"/>
</dbReference>